<organism evidence="2 3">
    <name type="scientific">Eiseniibacteriota bacterium</name>
    <dbReference type="NCBI Taxonomy" id="2212470"/>
    <lineage>
        <taxon>Bacteria</taxon>
        <taxon>Candidatus Eiseniibacteriota</taxon>
    </lineage>
</organism>
<name>A0A538UCQ4_UNCEI</name>
<proteinExistence type="predicted"/>
<feature type="chain" id="PRO_5022168810" description="Porin family protein" evidence="1">
    <location>
        <begin position="24"/>
        <end position="199"/>
    </location>
</feature>
<accession>A0A538UCQ4</accession>
<evidence type="ECO:0000313" key="2">
    <source>
        <dbReference type="EMBL" id="TMQ73675.1"/>
    </source>
</evidence>
<keyword evidence="1" id="KW-0732">Signal</keyword>
<dbReference type="AlphaFoldDB" id="A0A538UCQ4"/>
<sequence length="199" mass="21551">MKRLIRLVAIIALAVTCSSVAGADEHNSGGLGFRPNDIGARNADELRIGAPIGVRWWLGEQKVGIDLGFGFSSHKDEAADKYSHDWSIDAGIPICVKRWDRVHVIARPGFDYASQQDFVAVVTAVPGTFETITDKFITISGEIEAEVFLADNVSVSASHGVGFVNYKPGETGATSTTDFGTFGRNFTQVGFHVYLWGKQ</sequence>
<comment type="caution">
    <text evidence="2">The sequence shown here is derived from an EMBL/GenBank/DDBJ whole genome shotgun (WGS) entry which is preliminary data.</text>
</comment>
<reference evidence="2 3" key="1">
    <citation type="journal article" date="2019" name="Nat. Microbiol.">
        <title>Mediterranean grassland soil C-N compound turnover is dependent on rainfall and depth, and is mediated by genomically divergent microorganisms.</title>
        <authorList>
            <person name="Diamond S."/>
            <person name="Andeer P.F."/>
            <person name="Li Z."/>
            <person name="Crits-Christoph A."/>
            <person name="Burstein D."/>
            <person name="Anantharaman K."/>
            <person name="Lane K.R."/>
            <person name="Thomas B.C."/>
            <person name="Pan C."/>
            <person name="Northen T.R."/>
            <person name="Banfield J.F."/>
        </authorList>
    </citation>
    <scope>NUCLEOTIDE SEQUENCE [LARGE SCALE GENOMIC DNA]</scope>
    <source>
        <strain evidence="2">WS_11</strain>
    </source>
</reference>
<gene>
    <name evidence="2" type="ORF">E6K81_03530</name>
</gene>
<evidence type="ECO:0000313" key="3">
    <source>
        <dbReference type="Proteomes" id="UP000319771"/>
    </source>
</evidence>
<evidence type="ECO:0008006" key="4">
    <source>
        <dbReference type="Google" id="ProtNLM"/>
    </source>
</evidence>
<protein>
    <recommendedName>
        <fullName evidence="4">Porin family protein</fullName>
    </recommendedName>
</protein>
<dbReference type="Proteomes" id="UP000319771">
    <property type="component" value="Unassembled WGS sequence"/>
</dbReference>
<dbReference type="EMBL" id="VBPB01000052">
    <property type="protein sequence ID" value="TMQ73675.1"/>
    <property type="molecule type" value="Genomic_DNA"/>
</dbReference>
<feature type="signal peptide" evidence="1">
    <location>
        <begin position="1"/>
        <end position="23"/>
    </location>
</feature>
<evidence type="ECO:0000256" key="1">
    <source>
        <dbReference type="SAM" id="SignalP"/>
    </source>
</evidence>